<gene>
    <name evidence="2" type="ORF">LTR82_010889</name>
</gene>
<feature type="region of interest" description="Disordered" evidence="1">
    <location>
        <begin position="1"/>
        <end position="31"/>
    </location>
</feature>
<comment type="caution">
    <text evidence="2">The sequence shown here is derived from an EMBL/GenBank/DDBJ whole genome shotgun (WGS) entry which is preliminary data.</text>
</comment>
<protein>
    <submittedName>
        <fullName evidence="2">Uncharacterized protein</fullName>
    </submittedName>
</protein>
<dbReference type="EMBL" id="JASUXU010000038">
    <property type="protein sequence ID" value="KAK0318190.1"/>
    <property type="molecule type" value="Genomic_DNA"/>
</dbReference>
<reference evidence="2" key="1">
    <citation type="submission" date="2021-12" db="EMBL/GenBank/DDBJ databases">
        <title>Black yeast isolated from Biological Soil Crust.</title>
        <authorList>
            <person name="Kurbessoian T."/>
        </authorList>
    </citation>
    <scope>NUCLEOTIDE SEQUENCE</scope>
    <source>
        <strain evidence="2">CCFEE 5208</strain>
    </source>
</reference>
<evidence type="ECO:0000313" key="3">
    <source>
        <dbReference type="Proteomes" id="UP001168146"/>
    </source>
</evidence>
<proteinExistence type="predicted"/>
<organism evidence="2 3">
    <name type="scientific">Friedmanniomyces endolithicus</name>
    <dbReference type="NCBI Taxonomy" id="329885"/>
    <lineage>
        <taxon>Eukaryota</taxon>
        <taxon>Fungi</taxon>
        <taxon>Dikarya</taxon>
        <taxon>Ascomycota</taxon>
        <taxon>Pezizomycotina</taxon>
        <taxon>Dothideomycetes</taxon>
        <taxon>Dothideomycetidae</taxon>
        <taxon>Mycosphaerellales</taxon>
        <taxon>Teratosphaeriaceae</taxon>
        <taxon>Friedmanniomyces</taxon>
    </lineage>
</organism>
<sequence length="186" mass="20278">MINAPESPGGENTLSASRPVNNKHVKGNAAGASKNDCVDVGHIELDIVNTSVPAREGEETWVEYLLEQSGDYDYPLRPVSVALRSLLDSSGGVREDARKFGDVLGSRNFVYVCELKLATEWRRKRLGSVAMEVLHRMLPVHLGHGDAAMLLQPAVLAGGIPKDLAGEYQKMLFRFYGSLGTRSGLR</sequence>
<accession>A0AAN6J5Q3</accession>
<evidence type="ECO:0000313" key="2">
    <source>
        <dbReference type="EMBL" id="KAK0318190.1"/>
    </source>
</evidence>
<name>A0AAN6J5Q3_9PEZI</name>
<feature type="compositionally biased region" description="Polar residues" evidence="1">
    <location>
        <begin position="10"/>
        <end position="20"/>
    </location>
</feature>
<evidence type="ECO:0000256" key="1">
    <source>
        <dbReference type="SAM" id="MobiDB-lite"/>
    </source>
</evidence>
<dbReference type="AlphaFoldDB" id="A0AAN6J5Q3"/>
<dbReference type="Proteomes" id="UP001168146">
    <property type="component" value="Unassembled WGS sequence"/>
</dbReference>